<evidence type="ECO:0000313" key="2">
    <source>
        <dbReference type="Proteomes" id="UP001207742"/>
    </source>
</evidence>
<protein>
    <submittedName>
        <fullName evidence="1">Uncharacterized protein</fullName>
    </submittedName>
</protein>
<accession>A0ABT3IIM2</accession>
<evidence type="ECO:0000313" key="1">
    <source>
        <dbReference type="EMBL" id="MCW3483812.1"/>
    </source>
</evidence>
<gene>
    <name evidence="1" type="ORF">OL497_07910</name>
</gene>
<dbReference type="RefSeq" id="WP_264729331.1">
    <property type="nucleotide sequence ID" value="NZ_JAPDNR010000001.1"/>
</dbReference>
<comment type="caution">
    <text evidence="1">The sequence shown here is derived from an EMBL/GenBank/DDBJ whole genome shotgun (WGS) entry which is preliminary data.</text>
</comment>
<proteinExistence type="predicted"/>
<reference evidence="1 2" key="1">
    <citation type="submission" date="2022-10" db="EMBL/GenBank/DDBJ databases">
        <title>Chitinophaga nivalis PC15 sp. nov., isolated from Pyeongchang county, South Korea.</title>
        <authorList>
            <person name="Trinh H.N."/>
        </authorList>
    </citation>
    <scope>NUCLEOTIDE SEQUENCE [LARGE SCALE GENOMIC DNA]</scope>
    <source>
        <strain evidence="1 2">PC14</strain>
    </source>
</reference>
<organism evidence="1 2">
    <name type="scientific">Chitinophaga nivalis</name>
    <dbReference type="NCBI Taxonomy" id="2991709"/>
    <lineage>
        <taxon>Bacteria</taxon>
        <taxon>Pseudomonadati</taxon>
        <taxon>Bacteroidota</taxon>
        <taxon>Chitinophagia</taxon>
        <taxon>Chitinophagales</taxon>
        <taxon>Chitinophagaceae</taxon>
        <taxon>Chitinophaga</taxon>
    </lineage>
</organism>
<dbReference type="Proteomes" id="UP001207742">
    <property type="component" value="Unassembled WGS sequence"/>
</dbReference>
<dbReference type="EMBL" id="JAPDNS010000001">
    <property type="protein sequence ID" value="MCW3483812.1"/>
    <property type="molecule type" value="Genomic_DNA"/>
</dbReference>
<keyword evidence="2" id="KW-1185">Reference proteome</keyword>
<sequence>MTESPSILQCLTGYIGLMGCGSAEPGSGLYINSLPGISLEMMDNIADAEQKTFLGVWNEIQKRGILSFRTYFMAQLNKCYQINQWDTVECLACENRDLLSTCLMYLLGHELMIERIYSNRINRYTTIDLDEAKELKDYYISKFQNELPLAVQGIDVEKSDCIVKETDCMQENGPIHYRESLM</sequence>
<name>A0ABT3IIM2_9BACT</name>